<dbReference type="Pfam" id="PF02037">
    <property type="entry name" value="SAP"/>
    <property type="match status" value="1"/>
</dbReference>
<feature type="domain" description="SAP" evidence="2">
    <location>
        <begin position="3"/>
        <end position="33"/>
    </location>
</feature>
<dbReference type="OrthoDB" id="10462841at2759"/>
<organism evidence="4 5">
    <name type="scientific">Triparma laevis f. longispina</name>
    <dbReference type="NCBI Taxonomy" id="1714387"/>
    <lineage>
        <taxon>Eukaryota</taxon>
        <taxon>Sar</taxon>
        <taxon>Stramenopiles</taxon>
        <taxon>Ochrophyta</taxon>
        <taxon>Bolidophyceae</taxon>
        <taxon>Parmales</taxon>
        <taxon>Triparmaceae</taxon>
        <taxon>Triparma</taxon>
    </lineage>
</organism>
<name>A0A9W7A3N9_9STRA</name>
<feature type="domain" description="Heterogeneous nuclear ribonucleoprotein Q acidic" evidence="3">
    <location>
        <begin position="194"/>
        <end position="265"/>
    </location>
</feature>
<dbReference type="Pfam" id="PF18360">
    <property type="entry name" value="hnRNP_Q_AcD"/>
    <property type="match status" value="1"/>
</dbReference>
<dbReference type="CDD" id="cd21039">
    <property type="entry name" value="NURR"/>
    <property type="match status" value="1"/>
</dbReference>
<evidence type="ECO:0000313" key="4">
    <source>
        <dbReference type="EMBL" id="GMH60775.1"/>
    </source>
</evidence>
<feature type="region of interest" description="Disordered" evidence="1">
    <location>
        <begin position="50"/>
        <end position="93"/>
    </location>
</feature>
<dbReference type="AlphaFoldDB" id="A0A9W7A3N9"/>
<dbReference type="Proteomes" id="UP001165122">
    <property type="component" value="Unassembled WGS sequence"/>
</dbReference>
<comment type="caution">
    <text evidence="4">The sequence shown here is derived from an EMBL/GenBank/DDBJ whole genome shotgun (WGS) entry which is preliminary data.</text>
</comment>
<evidence type="ECO:0000313" key="5">
    <source>
        <dbReference type="Proteomes" id="UP001165122"/>
    </source>
</evidence>
<evidence type="ECO:0008006" key="6">
    <source>
        <dbReference type="Google" id="ProtNLM"/>
    </source>
</evidence>
<sequence>MMDYTKLKVADLKALCGSRGLGFHSKGKKAELVGALVMYDANEADEEEAKKLSVGGGGSNPLDYKPGSKRTNSNNSNNSNNNNNNAHNAVPRLHPDLRLPPFIRSDPSIINIAVSNYLSKLPITLQNSALSDFQRDIDSRVSINSYQGYLIGIIKRFIRDGRGGPKALRDKVDDRDRPQTHAIPFAMRTMEGGLSEKTCRALDDLFGSGFCKRGAFDQRVFERLKECTENQAICSILELQTVSAEKKQDIRNFGGYLMGIVNNYKNGGRDHVIDPKTGERTGGQCAPEHNRANPYLQQQQQQQQQQRAPAPEPVRVKPTWEQQLSRIGGDQASPVLGSRPPPQPQPIQTLGLPPAEQQQQYLPPPQMQQMPHMPSQVFPPPTMLMSQPPPALNLDLSAIAAQAASAVAMLNTVSYPVPVPVPVPPPQQISPGRPTITIESFPLVVQYALTALESKTGLDPKTLPPQILSLMSQIQPNSCAAALNEFANMDLKAVGNKSALLMGVLNRARTM</sequence>
<feature type="compositionally biased region" description="Basic and acidic residues" evidence="1">
    <location>
        <begin position="267"/>
        <end position="279"/>
    </location>
</feature>
<proteinExistence type="predicted"/>
<feature type="region of interest" description="Disordered" evidence="1">
    <location>
        <begin position="265"/>
        <end position="351"/>
    </location>
</feature>
<feature type="compositionally biased region" description="Low complexity" evidence="1">
    <location>
        <begin position="72"/>
        <end position="85"/>
    </location>
</feature>
<dbReference type="EMBL" id="BRXW01000504">
    <property type="protein sequence ID" value="GMH60775.1"/>
    <property type="molecule type" value="Genomic_DNA"/>
</dbReference>
<protein>
    <recommendedName>
        <fullName evidence="6">SAP domain-containing protein</fullName>
    </recommendedName>
</protein>
<keyword evidence="5" id="KW-1185">Reference proteome</keyword>
<dbReference type="Gene3D" id="1.10.720.30">
    <property type="entry name" value="SAP domain"/>
    <property type="match status" value="1"/>
</dbReference>
<feature type="compositionally biased region" description="Low complexity" evidence="1">
    <location>
        <begin position="297"/>
        <end position="306"/>
    </location>
</feature>
<accession>A0A9W7A3N9</accession>
<dbReference type="InterPro" id="IPR041337">
    <property type="entry name" value="hnRNP_Q_AcD"/>
</dbReference>
<dbReference type="InterPro" id="IPR003034">
    <property type="entry name" value="SAP_dom"/>
</dbReference>
<evidence type="ECO:0000256" key="1">
    <source>
        <dbReference type="SAM" id="MobiDB-lite"/>
    </source>
</evidence>
<gene>
    <name evidence="4" type="ORF">TrLO_g13615</name>
</gene>
<dbReference type="InterPro" id="IPR036361">
    <property type="entry name" value="SAP_dom_sf"/>
</dbReference>
<evidence type="ECO:0000259" key="2">
    <source>
        <dbReference type="Pfam" id="PF02037"/>
    </source>
</evidence>
<reference evidence="5" key="1">
    <citation type="journal article" date="2023" name="Commun. Biol.">
        <title>Genome analysis of Parmales, the sister group of diatoms, reveals the evolutionary specialization of diatoms from phago-mixotrophs to photoautotrophs.</title>
        <authorList>
            <person name="Ban H."/>
            <person name="Sato S."/>
            <person name="Yoshikawa S."/>
            <person name="Yamada K."/>
            <person name="Nakamura Y."/>
            <person name="Ichinomiya M."/>
            <person name="Sato N."/>
            <person name="Blanc-Mathieu R."/>
            <person name="Endo H."/>
            <person name="Kuwata A."/>
            <person name="Ogata H."/>
        </authorList>
    </citation>
    <scope>NUCLEOTIDE SEQUENCE [LARGE SCALE GENOMIC DNA]</scope>
    <source>
        <strain evidence="5">NIES 3700</strain>
    </source>
</reference>
<evidence type="ECO:0000259" key="3">
    <source>
        <dbReference type="Pfam" id="PF18360"/>
    </source>
</evidence>